<gene>
    <name evidence="2" type="ORF">PY32053_00798</name>
</gene>
<sequence length="114" mass="11689">MALDEKKLREAGLPASLISLLISITKAADRASAAAAAAGDGGGSITWADINDKPATFPPSDHSHAPADITELQAAVEGWTVRTSDGVSRIVPITQAAYDALGTKVATTLYLITS</sequence>
<evidence type="ECO:0000259" key="1">
    <source>
        <dbReference type="Pfam" id="PF24243"/>
    </source>
</evidence>
<dbReference type="Pfam" id="PF24243">
    <property type="entry name" value="Phage_tail_C"/>
    <property type="match status" value="1"/>
</dbReference>
<evidence type="ECO:0000313" key="2">
    <source>
        <dbReference type="EMBL" id="AYF00473.1"/>
    </source>
</evidence>
<dbReference type="AlphaFoldDB" id="A0A386UIJ1"/>
<name>A0A386UIJ1_9RHOB</name>
<dbReference type="InterPro" id="IPR056923">
    <property type="entry name" value="Minor_tail_gp31_C"/>
</dbReference>
<organism evidence="2 3">
    <name type="scientific">Paracoccus yeei</name>
    <dbReference type="NCBI Taxonomy" id="147645"/>
    <lineage>
        <taxon>Bacteria</taxon>
        <taxon>Pseudomonadati</taxon>
        <taxon>Pseudomonadota</taxon>
        <taxon>Alphaproteobacteria</taxon>
        <taxon>Rhodobacterales</taxon>
        <taxon>Paracoccaceae</taxon>
        <taxon>Paracoccus</taxon>
    </lineage>
</organism>
<dbReference type="RefSeq" id="WP_147405529.1">
    <property type="nucleotide sequence ID" value="NZ_CP031078.1"/>
</dbReference>
<dbReference type="Proteomes" id="UP000272010">
    <property type="component" value="Chromosome"/>
</dbReference>
<dbReference type="EMBL" id="CP031078">
    <property type="protein sequence ID" value="AYF00473.1"/>
    <property type="molecule type" value="Genomic_DNA"/>
</dbReference>
<evidence type="ECO:0000313" key="3">
    <source>
        <dbReference type="Proteomes" id="UP000272010"/>
    </source>
</evidence>
<reference evidence="3" key="1">
    <citation type="submission" date="2018-07" db="EMBL/GenBank/DDBJ databases">
        <title>Genome Structure of the Opportunistic Pathogen Paracoccus yeei (Alphaproteobacteria) and Identification of Putative Virulence Factors.</title>
        <authorList>
            <person name="Lasek R."/>
            <person name="Szuplewska M."/>
            <person name="Mitura M."/>
            <person name="Decewicz P."/>
            <person name="Chmielowska C."/>
            <person name="Pawlot A."/>
            <person name="Sentkowska D."/>
            <person name="Czarnecki J."/>
            <person name="Bartosik D."/>
        </authorList>
    </citation>
    <scope>NUCLEOTIDE SEQUENCE [LARGE SCALE GENOMIC DNA]</scope>
    <source>
        <strain evidence="3">CCUG 32053</strain>
    </source>
</reference>
<accession>A0A386UIJ1</accession>
<feature type="domain" description="Minor tail protein gp31 C-terminal" evidence="1">
    <location>
        <begin position="89"/>
        <end position="113"/>
    </location>
</feature>
<protein>
    <recommendedName>
        <fullName evidence="1">Minor tail protein gp31 C-terminal domain-containing protein</fullName>
    </recommendedName>
</protein>
<proteinExistence type="predicted"/>